<name>A0AA47AEC2_RHORH</name>
<dbReference type="AlphaFoldDB" id="A0AA47AEC2"/>
<reference evidence="3 4" key="1">
    <citation type="journal article" date="2021" name="Front. Microbiol.">
        <title>Bacterial Transformation of Aromatic Monomers in Softwood Black Liquor.</title>
        <authorList>
            <person name="Navas L.E."/>
            <person name="Dexter G."/>
            <person name="Liu J."/>
            <person name="Levy-Booth D."/>
            <person name="Cho M."/>
            <person name="Jang S.K."/>
            <person name="Mansfield S.D."/>
            <person name="Renneckar S."/>
            <person name="Mohn W.W."/>
            <person name="Eltis L.D."/>
        </authorList>
    </citation>
    <scope>NUCLEOTIDE SEQUENCE [LARGE SCALE GENOMIC DNA]</scope>
    <source>
        <strain evidence="3 4">GD02</strain>
    </source>
</reference>
<dbReference type="CDD" id="cd05233">
    <property type="entry name" value="SDR_c"/>
    <property type="match status" value="1"/>
</dbReference>
<dbReference type="RefSeq" id="WP_229583282.1">
    <property type="nucleotide sequence ID" value="NZ_CP083975.1"/>
</dbReference>
<dbReference type="SUPFAM" id="SSF51735">
    <property type="entry name" value="NAD(P)-binding Rossmann-fold domains"/>
    <property type="match status" value="1"/>
</dbReference>
<dbReference type="InterPro" id="IPR002347">
    <property type="entry name" value="SDR_fam"/>
</dbReference>
<proteinExistence type="inferred from homology"/>
<dbReference type="InterPro" id="IPR036291">
    <property type="entry name" value="NAD(P)-bd_dom_sf"/>
</dbReference>
<sequence>MAEQTAQSGRLAGKVAIVTGGASAAGLGFATAKLFAQEGAAVMLTDISPAVKDRLEDFPDGSQVEAMQQNVQEESDWIATFDAARARFGSVDVLVNNAGITRRDPIDEMSFETYRSVVDTNLGGTWLGCKHAVREMKRSGRGGAIVNIASISGVVGMRYSSPYGSSKGGIRTLTKVVALETAQDGIRCNTICPGIVHSDIVSPVQEKNPQAFQVLLDGIPMGRLGEPNDIAQAALYLASDDARYVTGAEIAVDGGYTAQ</sequence>
<evidence type="ECO:0000256" key="2">
    <source>
        <dbReference type="ARBA" id="ARBA00023002"/>
    </source>
</evidence>
<dbReference type="FunFam" id="3.40.50.720:FF:000084">
    <property type="entry name" value="Short-chain dehydrogenase reductase"/>
    <property type="match status" value="1"/>
</dbReference>
<evidence type="ECO:0000256" key="1">
    <source>
        <dbReference type="ARBA" id="ARBA00006484"/>
    </source>
</evidence>
<dbReference type="PRINTS" id="PR00080">
    <property type="entry name" value="SDRFAMILY"/>
</dbReference>
<dbReference type="InterPro" id="IPR020904">
    <property type="entry name" value="Sc_DH/Rdtase_CS"/>
</dbReference>
<keyword evidence="2" id="KW-0560">Oxidoreductase</keyword>
<organism evidence="3 4">
    <name type="scientific">Rhodococcus rhodochrous</name>
    <dbReference type="NCBI Taxonomy" id="1829"/>
    <lineage>
        <taxon>Bacteria</taxon>
        <taxon>Bacillati</taxon>
        <taxon>Actinomycetota</taxon>
        <taxon>Actinomycetes</taxon>
        <taxon>Mycobacteriales</taxon>
        <taxon>Nocardiaceae</taxon>
        <taxon>Rhodococcus</taxon>
    </lineage>
</organism>
<dbReference type="NCBIfam" id="NF005559">
    <property type="entry name" value="PRK07231.1"/>
    <property type="match status" value="1"/>
</dbReference>
<comment type="similarity">
    <text evidence="1">Belongs to the short-chain dehydrogenases/reductases (SDR) family.</text>
</comment>
<evidence type="ECO:0000313" key="3">
    <source>
        <dbReference type="EMBL" id="UZF48230.1"/>
    </source>
</evidence>
<accession>A0AA47AEC2</accession>
<protein>
    <submittedName>
        <fullName evidence="3">SDR family oxidoreductase</fullName>
    </submittedName>
</protein>
<dbReference type="PROSITE" id="PS00061">
    <property type="entry name" value="ADH_SHORT"/>
    <property type="match status" value="1"/>
</dbReference>
<geneLocation type="plasmid" evidence="3 4">
    <name>pGD02.2.1</name>
</geneLocation>
<dbReference type="PRINTS" id="PR00081">
    <property type="entry name" value="GDHRDH"/>
</dbReference>
<gene>
    <name evidence="3" type="ORF">KUM34_028165</name>
</gene>
<dbReference type="Pfam" id="PF13561">
    <property type="entry name" value="adh_short_C2"/>
    <property type="match status" value="1"/>
</dbReference>
<evidence type="ECO:0000313" key="4">
    <source>
        <dbReference type="Proteomes" id="UP001162740"/>
    </source>
</evidence>
<dbReference type="Gene3D" id="3.40.50.720">
    <property type="entry name" value="NAD(P)-binding Rossmann-like Domain"/>
    <property type="match status" value="1"/>
</dbReference>
<dbReference type="PANTHER" id="PTHR42760">
    <property type="entry name" value="SHORT-CHAIN DEHYDROGENASES/REDUCTASES FAMILY MEMBER"/>
    <property type="match status" value="1"/>
</dbReference>
<dbReference type="Proteomes" id="UP001162740">
    <property type="component" value="Plasmid pGD02.2.1"/>
</dbReference>
<dbReference type="PANTHER" id="PTHR42760:SF124">
    <property type="entry name" value="SHORT-CHAIN DEHYDROGENASE_REDUCTASE"/>
    <property type="match status" value="1"/>
</dbReference>
<keyword evidence="3" id="KW-0614">Plasmid</keyword>
<dbReference type="GO" id="GO:0016616">
    <property type="term" value="F:oxidoreductase activity, acting on the CH-OH group of donors, NAD or NADP as acceptor"/>
    <property type="evidence" value="ECO:0007669"/>
    <property type="project" value="TreeGrafter"/>
</dbReference>
<dbReference type="EMBL" id="CP083975">
    <property type="protein sequence ID" value="UZF48230.1"/>
    <property type="molecule type" value="Genomic_DNA"/>
</dbReference>